<dbReference type="InterPro" id="IPR051534">
    <property type="entry name" value="CBASS_pafABC_assoc_protein"/>
</dbReference>
<dbReference type="PANTHER" id="PTHR34580">
    <property type="match status" value="1"/>
</dbReference>
<dbReference type="InterPro" id="IPR036390">
    <property type="entry name" value="WH_DNA-bd_sf"/>
</dbReference>
<evidence type="ECO:0000256" key="1">
    <source>
        <dbReference type="ARBA" id="ARBA00023015"/>
    </source>
</evidence>
<dbReference type="InterPro" id="IPR057727">
    <property type="entry name" value="WCX_dom"/>
</dbReference>
<keyword evidence="1" id="KW-0805">Transcription regulation</keyword>
<proteinExistence type="predicted"/>
<dbReference type="Proteomes" id="UP000249890">
    <property type="component" value="Chromosome"/>
</dbReference>
<feature type="domain" description="HTH deoR-type" evidence="3">
    <location>
        <begin position="2"/>
        <end position="61"/>
    </location>
</feature>
<dbReference type="PIRSF" id="PIRSF016838">
    <property type="entry name" value="PafC"/>
    <property type="match status" value="1"/>
</dbReference>
<evidence type="ECO:0000259" key="3">
    <source>
        <dbReference type="PROSITE" id="PS51000"/>
    </source>
</evidence>
<dbReference type="Pfam" id="PF13280">
    <property type="entry name" value="WYL"/>
    <property type="match status" value="1"/>
</dbReference>
<keyword evidence="5" id="KW-1185">Reference proteome</keyword>
<dbReference type="AlphaFoldDB" id="A0A2Z2KT50"/>
<dbReference type="EMBL" id="CP021780">
    <property type="protein sequence ID" value="ASA22498.1"/>
    <property type="molecule type" value="Genomic_DNA"/>
</dbReference>
<dbReference type="PANTHER" id="PTHR34580:SF1">
    <property type="entry name" value="PROTEIN PAFC"/>
    <property type="match status" value="1"/>
</dbReference>
<dbReference type="SMART" id="SM00420">
    <property type="entry name" value="HTH_DEOR"/>
    <property type="match status" value="1"/>
</dbReference>
<dbReference type="Gene3D" id="1.10.10.10">
    <property type="entry name" value="Winged helix-like DNA-binding domain superfamily/Winged helix DNA-binding domain"/>
    <property type="match status" value="1"/>
</dbReference>
<dbReference type="InterPro" id="IPR013196">
    <property type="entry name" value="HTH_11"/>
</dbReference>
<dbReference type="OrthoDB" id="9815009at2"/>
<dbReference type="KEGG" id="pdh:B9T62_17945"/>
<sequence>MRIDRLLGITVYLLNRGRVSASALAERFEVSRRTIQRDMETLDQAGIPIVATFGSSGGYEILDSFRMEKQPASSSDYSLIVAALQGLFTAYPHPRLDTVLDKMIAAAGIHAAKPQLVLDFGVLREGIDVPQRLSLLERAVTEREQVDFTYCNSEGRISQRTVEPVTLLYKWYAWYIYGFCLEKQAYRYFKLLRMSGLRATGRTFTHTHEEAGLLLDQQEANDSRTYIDFRLFCKAEVKTKAMEYLNGVIEQEDENGDFILAVHVPESEHLWFGTLLALGNRIKVLEPPSLKRRLCEQAREIMQAYCNGDI</sequence>
<dbReference type="GO" id="GO:0003700">
    <property type="term" value="F:DNA-binding transcription factor activity"/>
    <property type="evidence" value="ECO:0007669"/>
    <property type="project" value="InterPro"/>
</dbReference>
<name>A0A2Z2KT50_9BACL</name>
<dbReference type="InterPro" id="IPR028349">
    <property type="entry name" value="PafC-like"/>
</dbReference>
<accession>A0A2Z2KT50</accession>
<dbReference type="InterPro" id="IPR026881">
    <property type="entry name" value="WYL_dom"/>
</dbReference>
<evidence type="ECO:0000256" key="2">
    <source>
        <dbReference type="ARBA" id="ARBA00023163"/>
    </source>
</evidence>
<dbReference type="RefSeq" id="WP_087916496.1">
    <property type="nucleotide sequence ID" value="NZ_CP021780.1"/>
</dbReference>
<gene>
    <name evidence="4" type="ORF">B9T62_17945</name>
</gene>
<evidence type="ECO:0000313" key="4">
    <source>
        <dbReference type="EMBL" id="ASA22498.1"/>
    </source>
</evidence>
<dbReference type="SUPFAM" id="SSF46785">
    <property type="entry name" value="Winged helix' DNA-binding domain"/>
    <property type="match status" value="1"/>
</dbReference>
<dbReference type="InterPro" id="IPR036388">
    <property type="entry name" value="WH-like_DNA-bd_sf"/>
</dbReference>
<reference evidence="4 5" key="1">
    <citation type="submission" date="2017-06" db="EMBL/GenBank/DDBJ databases">
        <title>Complete genome sequence of Paenibacillus donghaensis KCTC 13049T isolated from East Sea sediment, South Korea.</title>
        <authorList>
            <person name="Jung B.K."/>
            <person name="Hong S.-J."/>
            <person name="Shin J.-H."/>
        </authorList>
    </citation>
    <scope>NUCLEOTIDE SEQUENCE [LARGE SCALE GENOMIC DNA]</scope>
    <source>
        <strain evidence="4 5">KCTC 13049</strain>
    </source>
</reference>
<organism evidence="4 5">
    <name type="scientific">Paenibacillus donghaensis</name>
    <dbReference type="NCBI Taxonomy" id="414771"/>
    <lineage>
        <taxon>Bacteria</taxon>
        <taxon>Bacillati</taxon>
        <taxon>Bacillota</taxon>
        <taxon>Bacilli</taxon>
        <taxon>Bacillales</taxon>
        <taxon>Paenibacillaceae</taxon>
        <taxon>Paenibacillus</taxon>
    </lineage>
</organism>
<dbReference type="Pfam" id="PF25583">
    <property type="entry name" value="WCX"/>
    <property type="match status" value="1"/>
</dbReference>
<keyword evidence="2" id="KW-0804">Transcription</keyword>
<protein>
    <recommendedName>
        <fullName evidence="3">HTH deoR-type domain-containing protein</fullName>
    </recommendedName>
</protein>
<dbReference type="InterPro" id="IPR001034">
    <property type="entry name" value="DeoR_HTH"/>
</dbReference>
<dbReference type="PROSITE" id="PS51000">
    <property type="entry name" value="HTH_DEOR_2"/>
    <property type="match status" value="1"/>
</dbReference>
<dbReference type="Pfam" id="PF08279">
    <property type="entry name" value="HTH_11"/>
    <property type="match status" value="1"/>
</dbReference>
<evidence type="ECO:0000313" key="5">
    <source>
        <dbReference type="Proteomes" id="UP000249890"/>
    </source>
</evidence>
<dbReference type="PROSITE" id="PS52050">
    <property type="entry name" value="WYL"/>
    <property type="match status" value="1"/>
</dbReference>